<dbReference type="InterPro" id="IPR040026">
    <property type="entry name" value="FliD"/>
</dbReference>
<comment type="subcellular location">
    <subcellularLocation>
        <location evidence="5">Secreted</location>
    </subcellularLocation>
    <subcellularLocation>
        <location evidence="5">Bacterial flagellum</location>
    </subcellularLocation>
</comment>
<dbReference type="GO" id="GO:0005576">
    <property type="term" value="C:extracellular region"/>
    <property type="evidence" value="ECO:0007669"/>
    <property type="project" value="UniProtKB-SubCell"/>
</dbReference>
<evidence type="ECO:0000256" key="3">
    <source>
        <dbReference type="ARBA" id="ARBA00023054"/>
    </source>
</evidence>
<comment type="function">
    <text evidence="5">Required for morphogenesis and for the elongation of the flagellar filament by facilitating polymerization of the flagellin monomers at the tip of growing filament. Forms a capping structure, which prevents flagellin subunits (transported through the central channel of the flagellum) from leaking out without polymerization at the distal end.</text>
</comment>
<reference evidence="8 9" key="1">
    <citation type="submission" date="2016-01" db="EMBL/GenBank/DDBJ databases">
        <title>Characterization of the Clostridium difficile lineages that are prevalent in Hong Kong and China.</title>
        <authorList>
            <person name="Kwok J.S.-L."/>
            <person name="Lam W.-Y."/>
            <person name="Ip M."/>
            <person name="Chan T.-F."/>
            <person name="Hawkey P.M."/>
            <person name="Tsui S.K.-W."/>
        </authorList>
    </citation>
    <scope>NUCLEOTIDE SEQUENCE [LARGE SCALE GENOMIC DNA]</scope>
    <source>
        <strain evidence="8 9">300064</strain>
    </source>
</reference>
<keyword evidence="8" id="KW-0966">Cell projection</keyword>
<organism evidence="8 9">
    <name type="scientific">Clostridium butyricum</name>
    <dbReference type="NCBI Taxonomy" id="1492"/>
    <lineage>
        <taxon>Bacteria</taxon>
        <taxon>Bacillati</taxon>
        <taxon>Bacillota</taxon>
        <taxon>Clostridia</taxon>
        <taxon>Eubacteriales</taxon>
        <taxon>Clostridiaceae</taxon>
        <taxon>Clostridium</taxon>
    </lineage>
</organism>
<dbReference type="Proteomes" id="UP000238081">
    <property type="component" value="Unassembled WGS sequence"/>
</dbReference>
<protein>
    <recommendedName>
        <fullName evidence="5">Flagellar hook-associated protein 2</fullName>
        <shortName evidence="5">HAP2</shortName>
    </recommendedName>
    <alternativeName>
        <fullName evidence="5">Flagellar cap protein</fullName>
    </alternativeName>
</protein>
<keyword evidence="8" id="KW-0282">Flagellum</keyword>
<name>A0A2S7FAQ6_CLOBU</name>
<dbReference type="GO" id="GO:0071973">
    <property type="term" value="P:bacterial-type flagellum-dependent cell motility"/>
    <property type="evidence" value="ECO:0007669"/>
    <property type="project" value="TreeGrafter"/>
</dbReference>
<dbReference type="GO" id="GO:0009421">
    <property type="term" value="C:bacterial-type flagellum filament cap"/>
    <property type="evidence" value="ECO:0007669"/>
    <property type="project" value="InterPro"/>
</dbReference>
<dbReference type="AlphaFoldDB" id="A0A2S7FAQ6"/>
<dbReference type="GO" id="GO:0007155">
    <property type="term" value="P:cell adhesion"/>
    <property type="evidence" value="ECO:0007669"/>
    <property type="project" value="InterPro"/>
</dbReference>
<feature type="domain" description="Flagellar hook-associated protein 2 C-terminal" evidence="7">
    <location>
        <begin position="415"/>
        <end position="677"/>
    </location>
</feature>
<comment type="caution">
    <text evidence="8">The sequence shown here is derived from an EMBL/GenBank/DDBJ whole genome shotgun (WGS) entry which is preliminary data.</text>
</comment>
<evidence type="ECO:0000313" key="9">
    <source>
        <dbReference type="Proteomes" id="UP000238081"/>
    </source>
</evidence>
<dbReference type="Pfam" id="PF02465">
    <property type="entry name" value="FliD_N"/>
    <property type="match status" value="1"/>
</dbReference>
<keyword evidence="5" id="KW-0964">Secreted</keyword>
<sequence length="688" mass="75291">MATNSVSRSRATNLTGLIDIDALVEANTLRQKQKINTATQKLKVEQYKQEQYRTIQKKAKTFYNKYFDVLSGNSLMNSSTYNTMKATSSNSDNVTAKASSSAKSGNYQVTVSQPAKARTAEISAANLESLDKITINNVEFELSGAGAKEKVENLNKKLKEKGLNVTATYTDLYSDGKNYGGMILKSTVTGSNEDLLTVTGANSIHSVEVVTDASKSSYESFSIPSTSLKNSDVLKLNDEISVTIKDPDDLDALVTELNTAISSSSKYKNLMKAEVKDDGSGKKSLVISKTSYDSSSTIDLNPKINDSDISSITHTNENILTHSVKLDLTKLNSNNNVLVVGGKSIKFAIDSSDDSKTIDNLNAALKTAGINVEAKKNSSGDFILESKKEGETGKFEAIYRENNNSATGVTIKEGSDSKITIKDLATGQERVYEDGTSEIEVDGITFKIDENAETGSTTKVTVGSDVTDLKKKIVDFVNDYNELMGTINEKLYEKRDKSYMPLTDKDKEGLSDSEIEKLEKKAQEGLLKNDSYVRNFADDMKLTMTTMIEDSGLSLEKIGIKPVSDYTTQNGLFTINEEELKLALEENNEGIQKLFTGDNGIISKLKDNLYDHATGSFSKLANRAGVASSVTANTNEMTKDIEQRKKMITQMQTALKEKEDALYTRYATLESNLSSLQAQQSSLSSYFS</sequence>
<gene>
    <name evidence="8" type="ORF">AWN73_02740</name>
</gene>
<dbReference type="PANTHER" id="PTHR30288">
    <property type="entry name" value="FLAGELLAR CAP/ASSEMBLY PROTEIN FLID"/>
    <property type="match status" value="1"/>
</dbReference>
<evidence type="ECO:0000259" key="6">
    <source>
        <dbReference type="Pfam" id="PF02465"/>
    </source>
</evidence>
<dbReference type="EMBL" id="LRDH01000107">
    <property type="protein sequence ID" value="PPV14647.1"/>
    <property type="molecule type" value="Genomic_DNA"/>
</dbReference>
<feature type="domain" description="Flagellar hook-associated protein 2 N-terminal" evidence="6">
    <location>
        <begin position="18"/>
        <end position="117"/>
    </location>
</feature>
<dbReference type="PANTHER" id="PTHR30288:SF0">
    <property type="entry name" value="FLAGELLAR HOOK-ASSOCIATED PROTEIN 2"/>
    <property type="match status" value="1"/>
</dbReference>
<accession>A0A2S7FAQ6</accession>
<evidence type="ECO:0000256" key="5">
    <source>
        <dbReference type="RuleBase" id="RU362066"/>
    </source>
</evidence>
<comment type="similarity">
    <text evidence="1 5">Belongs to the FliD family.</text>
</comment>
<evidence type="ECO:0000256" key="4">
    <source>
        <dbReference type="ARBA" id="ARBA00023143"/>
    </source>
</evidence>
<evidence type="ECO:0000256" key="1">
    <source>
        <dbReference type="ARBA" id="ARBA00009764"/>
    </source>
</evidence>
<comment type="subunit">
    <text evidence="2 5">Homopentamer.</text>
</comment>
<evidence type="ECO:0000313" key="8">
    <source>
        <dbReference type="EMBL" id="PPV14647.1"/>
    </source>
</evidence>
<keyword evidence="8" id="KW-0969">Cilium</keyword>
<dbReference type="InterPro" id="IPR003481">
    <property type="entry name" value="FliD_N"/>
</dbReference>
<dbReference type="Gene3D" id="6.10.250.3150">
    <property type="match status" value="1"/>
</dbReference>
<evidence type="ECO:0000256" key="2">
    <source>
        <dbReference type="ARBA" id="ARBA00011255"/>
    </source>
</evidence>
<proteinExistence type="inferred from homology"/>
<keyword evidence="3" id="KW-0175">Coiled coil</keyword>
<dbReference type="RefSeq" id="WP_043663312.1">
    <property type="nucleotide sequence ID" value="NZ_JSEG01000006.1"/>
</dbReference>
<dbReference type="Pfam" id="PF07195">
    <property type="entry name" value="FliD_C"/>
    <property type="match status" value="1"/>
</dbReference>
<dbReference type="InterPro" id="IPR010809">
    <property type="entry name" value="FliD_C"/>
</dbReference>
<dbReference type="GO" id="GO:0009424">
    <property type="term" value="C:bacterial-type flagellum hook"/>
    <property type="evidence" value="ECO:0007669"/>
    <property type="project" value="UniProtKB-UniRule"/>
</dbReference>
<keyword evidence="4 5" id="KW-0975">Bacterial flagellum</keyword>
<evidence type="ECO:0000259" key="7">
    <source>
        <dbReference type="Pfam" id="PF07195"/>
    </source>
</evidence>